<dbReference type="RefSeq" id="XP_008021037.1">
    <property type="nucleotide sequence ID" value="XM_008022846.1"/>
</dbReference>
<dbReference type="Pfam" id="PF12464">
    <property type="entry name" value="Mac"/>
    <property type="match status" value="1"/>
</dbReference>
<dbReference type="InterPro" id="IPR001451">
    <property type="entry name" value="Hexapep"/>
</dbReference>
<reference evidence="6 7" key="1">
    <citation type="journal article" date="2012" name="PLoS Pathog.">
        <title>Diverse lifestyles and strategies of plant pathogenesis encoded in the genomes of eighteen Dothideomycetes fungi.</title>
        <authorList>
            <person name="Ohm R.A."/>
            <person name="Feau N."/>
            <person name="Henrissat B."/>
            <person name="Schoch C.L."/>
            <person name="Horwitz B.A."/>
            <person name="Barry K.W."/>
            <person name="Condon B.J."/>
            <person name="Copeland A.C."/>
            <person name="Dhillon B."/>
            <person name="Glaser F."/>
            <person name="Hesse C.N."/>
            <person name="Kosti I."/>
            <person name="LaButti K."/>
            <person name="Lindquist E.A."/>
            <person name="Lucas S."/>
            <person name="Salamov A.A."/>
            <person name="Bradshaw R.E."/>
            <person name="Ciuffetti L."/>
            <person name="Hamelin R.C."/>
            <person name="Kema G.H.J."/>
            <person name="Lawrence C."/>
            <person name="Scott J.A."/>
            <person name="Spatafora J.W."/>
            <person name="Turgeon B.G."/>
            <person name="de Wit P.J.G.M."/>
            <person name="Zhong S."/>
            <person name="Goodwin S.B."/>
            <person name="Grigoriev I.V."/>
        </authorList>
    </citation>
    <scope>NUCLEOTIDE SEQUENCE [LARGE SCALE GENOMIC DNA]</scope>
    <source>
        <strain evidence="7">28A</strain>
    </source>
</reference>
<dbReference type="eggNOG" id="KOG4750">
    <property type="taxonomic scope" value="Eukaryota"/>
</dbReference>
<dbReference type="InterPro" id="IPR036864">
    <property type="entry name" value="Zn2-C6_fun-type_DNA-bd_sf"/>
</dbReference>
<evidence type="ECO:0000256" key="3">
    <source>
        <dbReference type="ARBA" id="ARBA00023242"/>
    </source>
</evidence>
<feature type="compositionally biased region" description="Pro residues" evidence="4">
    <location>
        <begin position="432"/>
        <end position="445"/>
    </location>
</feature>
<dbReference type="Pfam" id="PF00172">
    <property type="entry name" value="Zn_clus"/>
    <property type="match status" value="1"/>
</dbReference>
<dbReference type="CDD" id="cd00067">
    <property type="entry name" value="GAL4"/>
    <property type="match status" value="1"/>
</dbReference>
<feature type="compositionally biased region" description="Basic and acidic residues" evidence="4">
    <location>
        <begin position="70"/>
        <end position="96"/>
    </location>
</feature>
<feature type="compositionally biased region" description="Basic and acidic residues" evidence="4">
    <location>
        <begin position="135"/>
        <end position="165"/>
    </location>
</feature>
<dbReference type="EMBL" id="KB908481">
    <property type="protein sequence ID" value="EOA92107.1"/>
    <property type="molecule type" value="Genomic_DNA"/>
</dbReference>
<dbReference type="SUPFAM" id="SSF51161">
    <property type="entry name" value="Trimeric LpxA-like enzymes"/>
    <property type="match status" value="1"/>
</dbReference>
<organism evidence="6 7">
    <name type="scientific">Exserohilum turcicum (strain 28A)</name>
    <name type="common">Northern leaf blight fungus</name>
    <name type="synonym">Setosphaeria turcica</name>
    <dbReference type="NCBI Taxonomy" id="671987"/>
    <lineage>
        <taxon>Eukaryota</taxon>
        <taxon>Fungi</taxon>
        <taxon>Dikarya</taxon>
        <taxon>Ascomycota</taxon>
        <taxon>Pezizomycotina</taxon>
        <taxon>Dothideomycetes</taxon>
        <taxon>Pleosporomycetidae</taxon>
        <taxon>Pleosporales</taxon>
        <taxon>Pleosporineae</taxon>
        <taxon>Pleosporaceae</taxon>
        <taxon>Exserohilum</taxon>
    </lineage>
</organism>
<dbReference type="PANTHER" id="PTHR23416">
    <property type="entry name" value="SIALIC ACID SYNTHASE-RELATED"/>
    <property type="match status" value="1"/>
</dbReference>
<feature type="region of interest" description="Disordered" evidence="4">
    <location>
        <begin position="294"/>
        <end position="447"/>
    </location>
</feature>
<dbReference type="Pfam" id="PF00132">
    <property type="entry name" value="Hexapep"/>
    <property type="match status" value="1"/>
</dbReference>
<gene>
    <name evidence="6" type="ORF">SETTUDRAFT_134164</name>
</gene>
<evidence type="ECO:0000259" key="5">
    <source>
        <dbReference type="PROSITE" id="PS50048"/>
    </source>
</evidence>
<name>R0KWN9_EXST2</name>
<feature type="compositionally biased region" description="Pro residues" evidence="4">
    <location>
        <begin position="321"/>
        <end position="343"/>
    </location>
</feature>
<dbReference type="PROSITE" id="PS00463">
    <property type="entry name" value="ZN2_CY6_FUNGAL_1"/>
    <property type="match status" value="1"/>
</dbReference>
<dbReference type="GO" id="GO:0008374">
    <property type="term" value="F:O-acyltransferase activity"/>
    <property type="evidence" value="ECO:0007669"/>
    <property type="project" value="TreeGrafter"/>
</dbReference>
<feature type="compositionally biased region" description="Low complexity" evidence="4">
    <location>
        <begin position="409"/>
        <end position="424"/>
    </location>
</feature>
<keyword evidence="2" id="KW-0808">Transferase</keyword>
<dbReference type="GO" id="GO:0008270">
    <property type="term" value="F:zinc ion binding"/>
    <property type="evidence" value="ECO:0007669"/>
    <property type="project" value="InterPro"/>
</dbReference>
<dbReference type="SMART" id="SM00066">
    <property type="entry name" value="GAL4"/>
    <property type="match status" value="1"/>
</dbReference>
<dbReference type="Gene3D" id="2.160.10.10">
    <property type="entry name" value="Hexapeptide repeat proteins"/>
    <property type="match status" value="1"/>
</dbReference>
<feature type="compositionally biased region" description="Polar residues" evidence="4">
    <location>
        <begin position="55"/>
        <end position="69"/>
    </location>
</feature>
<protein>
    <recommendedName>
        <fullName evidence="5">Zn(2)-C6 fungal-type domain-containing protein</fullName>
    </recommendedName>
</protein>
<proteinExistence type="inferred from homology"/>
<feature type="compositionally biased region" description="Polar residues" evidence="4">
    <location>
        <begin position="20"/>
        <end position="34"/>
    </location>
</feature>
<feature type="domain" description="Zn(2)-C6 fungal-type" evidence="5">
    <location>
        <begin position="219"/>
        <end position="247"/>
    </location>
</feature>
<comment type="similarity">
    <text evidence="1">Belongs to the transferase hexapeptide repeat family.</text>
</comment>
<dbReference type="Gene3D" id="4.10.240.10">
    <property type="entry name" value="Zn(2)-C6 fungal-type DNA-binding domain"/>
    <property type="match status" value="1"/>
</dbReference>
<dbReference type="PANTHER" id="PTHR23416:SF76">
    <property type="entry name" value="ZN(II)2CYS6 TRANSCRIPTION FACTOR (EUROFUNG)"/>
    <property type="match status" value="1"/>
</dbReference>
<evidence type="ECO:0000256" key="2">
    <source>
        <dbReference type="ARBA" id="ARBA00022679"/>
    </source>
</evidence>
<dbReference type="InterPro" id="IPR011004">
    <property type="entry name" value="Trimer_LpxA-like_sf"/>
</dbReference>
<dbReference type="PROSITE" id="PS50048">
    <property type="entry name" value="ZN2_CY6_FUNGAL_2"/>
    <property type="match status" value="1"/>
</dbReference>
<keyword evidence="7" id="KW-1185">Reference proteome</keyword>
<dbReference type="OrthoDB" id="25818at2759"/>
<sequence>MSTVLHMPTFNTAPHGPAFTSVNGPSSLSPTTEQKPPIVAKSSTWSPASRGPDTSYHSPRSDTSPSTISSRDRSPEIVNKRRRSASEEDCVARRSPGEVAAASRQLPHPYQSMGRDTLPSMDAPQQPSLPPLGRPDAERRWQTEPRELPHSAHQHFDHREPRPVESARTTMSSDSHAHIGSSAGEAELDETSTTEVTRAGVQVELKKRKRQFANRTKTGCGTCRRRKKKCDEAKPECNNCTRGGFVCEGYANKIPWTKNGPAKAPPALQAKERLSAIPTCPGCTRPHIPHCPPPANEASYPPPDIRSASGPDRKPWSSWPEPTPPPPPPPVRAPYPPEAPRPAPVQYSQPPTNQHERHLSQEHQVPPPPPPPQQPLHQHNSRVYHHGSHSMSHIPTSSPAPAPAPAPAPVMASKAVAQQPQQQHHVAHPHLRPPPPLPTTIPPARSPVRFPSTSFMYKSEKDKMLAGEPFLPFDRILIDERQQCMGAQQNFNNTAFASNQFSKQTREGLFKTILAARWIPPRKDANDVISHLGSNVHVAAPFTCDYGYHLNIADDVVIGSDCHLHDSARICIGRNTKIGVRVTIQTLKTPTDNKSLKGSNGTEIAQEVHIGENVYIGDNCVIEAGVKIGENTIVRPGSVVSHTLPPNCVAQGNPANILPN</sequence>
<evidence type="ECO:0000256" key="1">
    <source>
        <dbReference type="ARBA" id="ARBA00007274"/>
    </source>
</evidence>
<feature type="compositionally biased region" description="Pro residues" evidence="4">
    <location>
        <begin position="294"/>
        <end position="304"/>
    </location>
</feature>
<feature type="region of interest" description="Disordered" evidence="4">
    <location>
        <begin position="1"/>
        <end position="196"/>
    </location>
</feature>
<dbReference type="AlphaFoldDB" id="R0KWN9"/>
<feature type="compositionally biased region" description="Pro residues" evidence="4">
    <location>
        <begin position="398"/>
        <end position="408"/>
    </location>
</feature>
<accession>R0KWN9</accession>
<reference evidence="6 7" key="2">
    <citation type="journal article" date="2013" name="PLoS Genet.">
        <title>Comparative genome structure, secondary metabolite, and effector coding capacity across Cochliobolus pathogens.</title>
        <authorList>
            <person name="Condon B.J."/>
            <person name="Leng Y."/>
            <person name="Wu D."/>
            <person name="Bushley K.E."/>
            <person name="Ohm R.A."/>
            <person name="Otillar R."/>
            <person name="Martin J."/>
            <person name="Schackwitz W."/>
            <person name="Grimwood J."/>
            <person name="MohdZainudin N."/>
            <person name="Xue C."/>
            <person name="Wang R."/>
            <person name="Manning V.A."/>
            <person name="Dhillon B."/>
            <person name="Tu Z.J."/>
            <person name="Steffenson B.J."/>
            <person name="Salamov A."/>
            <person name="Sun H."/>
            <person name="Lowry S."/>
            <person name="LaButti K."/>
            <person name="Han J."/>
            <person name="Copeland A."/>
            <person name="Lindquist E."/>
            <person name="Barry K."/>
            <person name="Schmutz J."/>
            <person name="Baker S.E."/>
            <person name="Ciuffetti L.M."/>
            <person name="Grigoriev I.V."/>
            <person name="Zhong S."/>
            <person name="Turgeon B.G."/>
        </authorList>
    </citation>
    <scope>NUCLEOTIDE SEQUENCE [LARGE SCALE GENOMIC DNA]</scope>
    <source>
        <strain evidence="7">28A</strain>
    </source>
</reference>
<dbReference type="Proteomes" id="UP000016935">
    <property type="component" value="Unassembled WGS sequence"/>
</dbReference>
<dbReference type="HOGENOM" id="CLU_403358_0_0_1"/>
<evidence type="ECO:0000313" key="6">
    <source>
        <dbReference type="EMBL" id="EOA92107.1"/>
    </source>
</evidence>
<dbReference type="GO" id="GO:0000981">
    <property type="term" value="F:DNA-binding transcription factor activity, RNA polymerase II-specific"/>
    <property type="evidence" value="ECO:0007669"/>
    <property type="project" value="InterPro"/>
</dbReference>
<dbReference type="SUPFAM" id="SSF57701">
    <property type="entry name" value="Zn2/Cys6 DNA-binding domain"/>
    <property type="match status" value="1"/>
</dbReference>
<dbReference type="GO" id="GO:0016407">
    <property type="term" value="F:acetyltransferase activity"/>
    <property type="evidence" value="ECO:0007669"/>
    <property type="project" value="InterPro"/>
</dbReference>
<feature type="compositionally biased region" description="Basic residues" evidence="4">
    <location>
        <begin position="379"/>
        <end position="388"/>
    </location>
</feature>
<dbReference type="InterPro" id="IPR024688">
    <property type="entry name" value="Mac_dom"/>
</dbReference>
<dbReference type="InterPro" id="IPR001138">
    <property type="entry name" value="Zn2Cys6_DnaBD"/>
</dbReference>
<feature type="compositionally biased region" description="Pro residues" evidence="4">
    <location>
        <begin position="365"/>
        <end position="374"/>
    </location>
</feature>
<keyword evidence="3" id="KW-0539">Nucleus</keyword>
<evidence type="ECO:0000256" key="4">
    <source>
        <dbReference type="SAM" id="MobiDB-lite"/>
    </source>
</evidence>
<dbReference type="STRING" id="671987.R0KWN9"/>
<evidence type="ECO:0000313" key="7">
    <source>
        <dbReference type="Proteomes" id="UP000016935"/>
    </source>
</evidence>
<dbReference type="SMART" id="SM01266">
    <property type="entry name" value="Mac"/>
    <property type="match status" value="1"/>
</dbReference>
<dbReference type="GeneID" id="19396239"/>
<dbReference type="InterPro" id="IPR051159">
    <property type="entry name" value="Hexapeptide_acetyltransf"/>
</dbReference>